<comment type="caution">
    <text evidence="2">The sequence shown here is derived from an EMBL/GenBank/DDBJ whole genome shotgun (WGS) entry which is preliminary data.</text>
</comment>
<sequence length="373" mass="43034">MNEGTLPEKYLGVPLISGKVTKAALTPLIDKIRTRASGWAGKMLSFQGRVVLARHVLNSIHVHNMAIYKWPKAVVKECETIIRNFIWSGNPAERKAITVSWEKSCKPTEEGGLGIRRLKDINLSMLMKQAWILLTEEGDWPEFMRGKYINRTGGWSNYKTSTVWTGIKWALNEMAPLHGWNVGNGEAINIWRENWLLQKPICDFFQEERKEILKYQARLSECIQGDRWAFSIEMTQVLHHLGIDISKLPQPDSSKEDSRVWMASTTGKFIVVAAHEAIRTKAPQPAWSEFIWSSKVLPRTQGIVWKLAHGVARTNNQLQKRKTHLASRCCLCRNQEETLDHVLFHCPFAKRVWKYAQQIFHIQREMESFSDVR</sequence>
<dbReference type="InterPro" id="IPR026960">
    <property type="entry name" value="RVT-Znf"/>
</dbReference>
<name>A0A835IVB1_9MAGN</name>
<proteinExistence type="predicted"/>
<keyword evidence="3" id="KW-1185">Reference proteome</keyword>
<accession>A0A835IVB1</accession>
<dbReference type="OrthoDB" id="1933203at2759"/>
<feature type="domain" description="Reverse transcriptase zinc-binding" evidence="1">
    <location>
        <begin position="269"/>
        <end position="353"/>
    </location>
</feature>
<evidence type="ECO:0000313" key="2">
    <source>
        <dbReference type="EMBL" id="KAF9624334.1"/>
    </source>
</evidence>
<evidence type="ECO:0000259" key="1">
    <source>
        <dbReference type="Pfam" id="PF13966"/>
    </source>
</evidence>
<organism evidence="2 3">
    <name type="scientific">Coptis chinensis</name>
    <dbReference type="NCBI Taxonomy" id="261450"/>
    <lineage>
        <taxon>Eukaryota</taxon>
        <taxon>Viridiplantae</taxon>
        <taxon>Streptophyta</taxon>
        <taxon>Embryophyta</taxon>
        <taxon>Tracheophyta</taxon>
        <taxon>Spermatophyta</taxon>
        <taxon>Magnoliopsida</taxon>
        <taxon>Ranunculales</taxon>
        <taxon>Ranunculaceae</taxon>
        <taxon>Coptidoideae</taxon>
        <taxon>Coptis</taxon>
    </lineage>
</organism>
<dbReference type="EMBL" id="JADFTS010000001">
    <property type="protein sequence ID" value="KAF9624334.1"/>
    <property type="molecule type" value="Genomic_DNA"/>
</dbReference>
<dbReference type="Pfam" id="PF13966">
    <property type="entry name" value="zf-RVT"/>
    <property type="match status" value="1"/>
</dbReference>
<dbReference type="AlphaFoldDB" id="A0A835IVB1"/>
<dbReference type="PANTHER" id="PTHR33116">
    <property type="entry name" value="REVERSE TRANSCRIPTASE ZINC-BINDING DOMAIN-CONTAINING PROTEIN-RELATED-RELATED"/>
    <property type="match status" value="1"/>
</dbReference>
<dbReference type="PANTHER" id="PTHR33116:SF80">
    <property type="entry name" value="REVERSE TRANSCRIPTASE ZINC-BINDING DOMAIN-CONTAINING PROTEIN"/>
    <property type="match status" value="1"/>
</dbReference>
<protein>
    <recommendedName>
        <fullName evidence="1">Reverse transcriptase zinc-binding domain-containing protein</fullName>
    </recommendedName>
</protein>
<gene>
    <name evidence="2" type="ORF">IFM89_009617</name>
</gene>
<reference evidence="2 3" key="1">
    <citation type="submission" date="2020-10" db="EMBL/GenBank/DDBJ databases">
        <title>The Coptis chinensis genome and diversification of protoberbering-type alkaloids.</title>
        <authorList>
            <person name="Wang B."/>
            <person name="Shu S."/>
            <person name="Song C."/>
            <person name="Liu Y."/>
        </authorList>
    </citation>
    <scope>NUCLEOTIDE SEQUENCE [LARGE SCALE GENOMIC DNA]</scope>
    <source>
        <strain evidence="2">HL-2020</strain>
        <tissue evidence="2">Leaf</tissue>
    </source>
</reference>
<dbReference type="Proteomes" id="UP000631114">
    <property type="component" value="Unassembled WGS sequence"/>
</dbReference>
<evidence type="ECO:0000313" key="3">
    <source>
        <dbReference type="Proteomes" id="UP000631114"/>
    </source>
</evidence>